<dbReference type="InterPro" id="IPR015797">
    <property type="entry name" value="NUDIX_hydrolase-like_dom_sf"/>
</dbReference>
<evidence type="ECO:0000256" key="1">
    <source>
        <dbReference type="ARBA" id="ARBA00022801"/>
    </source>
</evidence>
<accession>A0A7X0WZB4</accession>
<evidence type="ECO:0000256" key="2">
    <source>
        <dbReference type="RuleBase" id="RU003476"/>
    </source>
</evidence>
<proteinExistence type="inferred from homology"/>
<dbReference type="NCBIfam" id="TIGR02705">
    <property type="entry name" value="nudix_YtkD"/>
    <property type="match status" value="1"/>
</dbReference>
<evidence type="ECO:0000259" key="3">
    <source>
        <dbReference type="PROSITE" id="PS51462"/>
    </source>
</evidence>
<dbReference type="SUPFAM" id="SSF55811">
    <property type="entry name" value="Nudix"/>
    <property type="match status" value="1"/>
</dbReference>
<evidence type="ECO:0000313" key="4">
    <source>
        <dbReference type="EMBL" id="MBC1484634.1"/>
    </source>
</evidence>
<dbReference type="Gene3D" id="3.90.79.10">
    <property type="entry name" value="Nucleoside Triphosphate Pyrophosphohydrolase"/>
    <property type="match status" value="1"/>
</dbReference>
<dbReference type="Proteomes" id="UP000523362">
    <property type="component" value="Unassembled WGS sequence"/>
</dbReference>
<keyword evidence="1 2" id="KW-0378">Hydrolase</keyword>
<dbReference type="InterPro" id="IPR000086">
    <property type="entry name" value="NUDIX_hydrolase_dom"/>
</dbReference>
<dbReference type="InterPro" id="IPR014078">
    <property type="entry name" value="Nudix_YtkD"/>
</dbReference>
<protein>
    <submittedName>
        <fullName evidence="4">Nucleoside triphosphatase YtkD</fullName>
    </submittedName>
</protein>
<feature type="domain" description="Nudix hydrolase" evidence="3">
    <location>
        <begin position="24"/>
        <end position="154"/>
    </location>
</feature>
<dbReference type="InterPro" id="IPR020084">
    <property type="entry name" value="NUDIX_hydrolase_CS"/>
</dbReference>
<dbReference type="GO" id="GO:0016787">
    <property type="term" value="F:hydrolase activity"/>
    <property type="evidence" value="ECO:0007669"/>
    <property type="project" value="UniProtKB-KW"/>
</dbReference>
<organism evidence="4 5">
    <name type="scientific">Listeria seeligeri</name>
    <dbReference type="NCBI Taxonomy" id="1640"/>
    <lineage>
        <taxon>Bacteria</taxon>
        <taxon>Bacillati</taxon>
        <taxon>Bacillota</taxon>
        <taxon>Bacilli</taxon>
        <taxon>Bacillales</taxon>
        <taxon>Listeriaceae</taxon>
        <taxon>Listeria</taxon>
    </lineage>
</organism>
<comment type="caution">
    <text evidence="4">The sequence shown here is derived from an EMBL/GenBank/DDBJ whole genome shotgun (WGS) entry which is preliminary data.</text>
</comment>
<dbReference type="PROSITE" id="PS51462">
    <property type="entry name" value="NUDIX"/>
    <property type="match status" value="1"/>
</dbReference>
<dbReference type="PRINTS" id="PR00502">
    <property type="entry name" value="NUDIXFAMILY"/>
</dbReference>
<dbReference type="EMBL" id="JAARRG010000001">
    <property type="protein sequence ID" value="MBC1484634.1"/>
    <property type="molecule type" value="Genomic_DNA"/>
</dbReference>
<reference evidence="4 5" key="1">
    <citation type="submission" date="2020-03" db="EMBL/GenBank/DDBJ databases">
        <title>Soil Listeria distribution.</title>
        <authorList>
            <person name="Liao J."/>
            <person name="Wiedmann M."/>
        </authorList>
    </citation>
    <scope>NUCLEOTIDE SEQUENCE [LARGE SCALE GENOMIC DNA]</scope>
    <source>
        <strain evidence="4 5">FSL L7-1560</strain>
    </source>
</reference>
<dbReference type="InterPro" id="IPR020476">
    <property type="entry name" value="Nudix_hydrolase"/>
</dbReference>
<sequence length="174" mass="20009">MLSTAYHIFEKRKGSEILFTYKDTLQNDVTIYFEKQNNEADDVLIIPRLPEGWLFTEHKIRGLEFPGGKGEKGETTSEAAKRELMEETGATAEKLLFVADYLVVSSERTFSKRVYATKVRKLEIQADYLETSGPVVLRGELSRFIQQPAFSFFMRDEGMVQIVQRAERILSNKN</sequence>
<dbReference type="AlphaFoldDB" id="A0A7X0WZB4"/>
<gene>
    <name evidence="4" type="primary">ytkD</name>
    <name evidence="4" type="ORF">HB897_00140</name>
</gene>
<dbReference type="PROSITE" id="PS00893">
    <property type="entry name" value="NUDIX_BOX"/>
    <property type="match status" value="1"/>
</dbReference>
<name>A0A7X0WZB4_LISSE</name>
<comment type="similarity">
    <text evidence="2">Belongs to the Nudix hydrolase family.</text>
</comment>
<evidence type="ECO:0000313" key="5">
    <source>
        <dbReference type="Proteomes" id="UP000523362"/>
    </source>
</evidence>
<dbReference type="Pfam" id="PF00293">
    <property type="entry name" value="NUDIX"/>
    <property type="match status" value="1"/>
</dbReference>